<evidence type="ECO:0000313" key="4">
    <source>
        <dbReference type="Proteomes" id="UP000318053"/>
    </source>
</evidence>
<dbReference type="EMBL" id="SJPK01000001">
    <property type="protein sequence ID" value="TWT75412.1"/>
    <property type="molecule type" value="Genomic_DNA"/>
</dbReference>
<dbReference type="OrthoDB" id="271492at2"/>
<proteinExistence type="predicted"/>
<protein>
    <submittedName>
        <fullName evidence="3">Uncharacterized protein</fullName>
    </submittedName>
</protein>
<evidence type="ECO:0000313" key="3">
    <source>
        <dbReference type="EMBL" id="TWT75412.1"/>
    </source>
</evidence>
<comment type="caution">
    <text evidence="3">The sequence shown here is derived from an EMBL/GenBank/DDBJ whole genome shotgun (WGS) entry which is preliminary data.</text>
</comment>
<evidence type="ECO:0000256" key="2">
    <source>
        <dbReference type="SAM" id="Phobius"/>
    </source>
</evidence>
<evidence type="ECO:0000256" key="1">
    <source>
        <dbReference type="SAM" id="MobiDB-lite"/>
    </source>
</evidence>
<sequence length="359" mass="38501">MSDAFKAAGGESDRPHLFHQSLRAAVVAGARLDLGEVPASAESVPAPEDRTLGGTATLAKLDRLEPLLSEWVQSHPLAPERFDPSGQQTADSASKDSASAGVASAGVSSIGGVVPGLPTGYWSAYVGYAESERMDLVLDALTVRRAVTQDLAGTVRPVWFYLAAMTVVATAGIAIFSEFSLPRLAAIRADLTLLPSVEQTPSWLAIPRLGWLLVTLPLLVLALILLGLSARGSAAIANLLGGRRYRDAREVVTRARIEQAIWRRRDDRIEDDHEREAPRSKNEKQSVTRVRRVGWSLVANSAASLAAHRLMRLRISLPMLLIAVLGGGGVLLYGLVLFGPLVMLIHDLATISTETGMWP</sequence>
<feature type="transmembrane region" description="Helical" evidence="2">
    <location>
        <begin position="158"/>
        <end position="176"/>
    </location>
</feature>
<keyword evidence="2" id="KW-1133">Transmembrane helix</keyword>
<organism evidence="3 4">
    <name type="scientific">Allorhodopirellula solitaria</name>
    <dbReference type="NCBI Taxonomy" id="2527987"/>
    <lineage>
        <taxon>Bacteria</taxon>
        <taxon>Pseudomonadati</taxon>
        <taxon>Planctomycetota</taxon>
        <taxon>Planctomycetia</taxon>
        <taxon>Pirellulales</taxon>
        <taxon>Pirellulaceae</taxon>
        <taxon>Allorhodopirellula</taxon>
    </lineage>
</organism>
<keyword evidence="4" id="KW-1185">Reference proteome</keyword>
<dbReference type="RefSeq" id="WP_146389832.1">
    <property type="nucleotide sequence ID" value="NZ_SJPK01000001.1"/>
</dbReference>
<feature type="region of interest" description="Disordered" evidence="1">
    <location>
        <begin position="78"/>
        <end position="97"/>
    </location>
</feature>
<dbReference type="AlphaFoldDB" id="A0A5C5YKL4"/>
<keyword evidence="2" id="KW-0812">Transmembrane</keyword>
<name>A0A5C5YKL4_9BACT</name>
<gene>
    <name evidence="3" type="ORF">CA85_07030</name>
</gene>
<reference evidence="3 4" key="1">
    <citation type="submission" date="2019-02" db="EMBL/GenBank/DDBJ databases">
        <title>Deep-cultivation of Planctomycetes and their phenomic and genomic characterization uncovers novel biology.</title>
        <authorList>
            <person name="Wiegand S."/>
            <person name="Jogler M."/>
            <person name="Boedeker C."/>
            <person name="Pinto D."/>
            <person name="Vollmers J."/>
            <person name="Rivas-Marin E."/>
            <person name="Kohn T."/>
            <person name="Peeters S.H."/>
            <person name="Heuer A."/>
            <person name="Rast P."/>
            <person name="Oberbeckmann S."/>
            <person name="Bunk B."/>
            <person name="Jeske O."/>
            <person name="Meyerdierks A."/>
            <person name="Storesund J.E."/>
            <person name="Kallscheuer N."/>
            <person name="Luecker S."/>
            <person name="Lage O.M."/>
            <person name="Pohl T."/>
            <person name="Merkel B.J."/>
            <person name="Hornburger P."/>
            <person name="Mueller R.-W."/>
            <person name="Bruemmer F."/>
            <person name="Labrenz M."/>
            <person name="Spormann A.M."/>
            <person name="Op Den Camp H."/>
            <person name="Overmann J."/>
            <person name="Amann R."/>
            <person name="Jetten M.S.M."/>
            <person name="Mascher T."/>
            <person name="Medema M.H."/>
            <person name="Devos D.P."/>
            <person name="Kaster A.-K."/>
            <person name="Ovreas L."/>
            <person name="Rohde M."/>
            <person name="Galperin M.Y."/>
            <person name="Jogler C."/>
        </authorList>
    </citation>
    <scope>NUCLEOTIDE SEQUENCE [LARGE SCALE GENOMIC DNA]</scope>
    <source>
        <strain evidence="3 4">CA85</strain>
    </source>
</reference>
<keyword evidence="2" id="KW-0472">Membrane</keyword>
<feature type="transmembrane region" description="Helical" evidence="2">
    <location>
        <begin position="319"/>
        <end position="345"/>
    </location>
</feature>
<feature type="transmembrane region" description="Helical" evidence="2">
    <location>
        <begin position="209"/>
        <end position="228"/>
    </location>
</feature>
<accession>A0A5C5YKL4</accession>
<dbReference type="Proteomes" id="UP000318053">
    <property type="component" value="Unassembled WGS sequence"/>
</dbReference>